<evidence type="ECO:0000256" key="5">
    <source>
        <dbReference type="ARBA" id="ARBA00023004"/>
    </source>
</evidence>
<keyword evidence="5 7" id="KW-0408">Iron</keyword>
<dbReference type="AlphaFoldDB" id="A0A0S4QUQ8"/>
<dbReference type="Gene3D" id="1.10.630.10">
    <property type="entry name" value="Cytochrome P450"/>
    <property type="match status" value="1"/>
</dbReference>
<dbReference type="InterPro" id="IPR001128">
    <property type="entry name" value="Cyt_P450"/>
</dbReference>
<dbReference type="PRINTS" id="PR00359">
    <property type="entry name" value="BP450"/>
</dbReference>
<dbReference type="Proteomes" id="UP000198802">
    <property type="component" value="Unassembled WGS sequence"/>
</dbReference>
<dbReference type="CDD" id="cd11033">
    <property type="entry name" value="CYP142-like"/>
    <property type="match status" value="1"/>
</dbReference>
<evidence type="ECO:0000256" key="4">
    <source>
        <dbReference type="ARBA" id="ARBA00023002"/>
    </source>
</evidence>
<dbReference type="EMBL" id="FAOZ01000026">
    <property type="protein sequence ID" value="CUU59313.1"/>
    <property type="molecule type" value="Genomic_DNA"/>
</dbReference>
<dbReference type="PROSITE" id="PS00086">
    <property type="entry name" value="CYTOCHROME_P450"/>
    <property type="match status" value="1"/>
</dbReference>
<gene>
    <name evidence="8" type="ORF">Ga0074812_12690</name>
</gene>
<evidence type="ECO:0000256" key="6">
    <source>
        <dbReference type="ARBA" id="ARBA00023033"/>
    </source>
</evidence>
<protein>
    <recommendedName>
        <fullName evidence="10">Cytochrome P450</fullName>
    </recommendedName>
</protein>
<evidence type="ECO:0000256" key="2">
    <source>
        <dbReference type="ARBA" id="ARBA00022617"/>
    </source>
</evidence>
<name>A0A0S4QUQ8_9ACTN</name>
<organism evidence="8 9">
    <name type="scientific">Parafrankia irregularis</name>
    <dbReference type="NCBI Taxonomy" id="795642"/>
    <lineage>
        <taxon>Bacteria</taxon>
        <taxon>Bacillati</taxon>
        <taxon>Actinomycetota</taxon>
        <taxon>Actinomycetes</taxon>
        <taxon>Frankiales</taxon>
        <taxon>Frankiaceae</taxon>
        <taxon>Parafrankia</taxon>
    </lineage>
</organism>
<proteinExistence type="inferred from homology"/>
<dbReference type="PRINTS" id="PR00385">
    <property type="entry name" value="P450"/>
</dbReference>
<dbReference type="PANTHER" id="PTHR46696">
    <property type="entry name" value="P450, PUTATIVE (EUROFUNG)-RELATED"/>
    <property type="match status" value="1"/>
</dbReference>
<keyword evidence="4 7" id="KW-0560">Oxidoreductase</keyword>
<keyword evidence="3 7" id="KW-0479">Metal-binding</keyword>
<evidence type="ECO:0008006" key="10">
    <source>
        <dbReference type="Google" id="ProtNLM"/>
    </source>
</evidence>
<reference evidence="9" key="1">
    <citation type="submission" date="2015-11" db="EMBL/GenBank/DDBJ databases">
        <authorList>
            <person name="Varghese N."/>
        </authorList>
    </citation>
    <scope>NUCLEOTIDE SEQUENCE [LARGE SCALE GENOMIC DNA]</scope>
    <source>
        <strain evidence="9">DSM 45899</strain>
    </source>
</reference>
<comment type="similarity">
    <text evidence="1 7">Belongs to the cytochrome P450 family.</text>
</comment>
<dbReference type="InterPro" id="IPR036396">
    <property type="entry name" value="Cyt_P450_sf"/>
</dbReference>
<accession>A0A0S4QUQ8</accession>
<evidence type="ECO:0000256" key="1">
    <source>
        <dbReference type="ARBA" id="ARBA00010617"/>
    </source>
</evidence>
<sequence>MSRDTVDNRSMTTAEARSVLVDPMAYADGRLEQACAVLRRDAPVSWVEAEEFLPFHALTKHEDILEVERRPDLFQARPRYKLYRRRDEERFTAARSLVSMDPPEHTEYRAVAAPWFHPRNLRNFEETVRARALVAVDSMARRDTAYDFVSEIAMLYPLDVICSMVGIPEADRGLILRLTLENFGSEDPDFRPLTTTDDRAAVMDFAHYFLKVIEDRKAAPTDDITSLLVHAKVKDEPLPLQDLIGYLVIISTAGHDTTAATIAGGLRALVEHPDQLRRLQTEPGLIPTAVEEMIRWVTPVKSFMRVATKDTEIGGQTIAEGEAVLLLYASANRDDDVFGDPDRFDVGRTPNRHLAFGHGTHFCLGARLARLEARMFFSELIPRLRHAELAGEPELIQTLFVGGHKRLPVHLDVA</sequence>
<keyword evidence="2 7" id="KW-0349">Heme</keyword>
<dbReference type="FunFam" id="1.10.630.10:FF:000018">
    <property type="entry name" value="Cytochrome P450 monooxygenase"/>
    <property type="match status" value="1"/>
</dbReference>
<dbReference type="GO" id="GO:0006707">
    <property type="term" value="P:cholesterol catabolic process"/>
    <property type="evidence" value="ECO:0007669"/>
    <property type="project" value="TreeGrafter"/>
</dbReference>
<evidence type="ECO:0000256" key="7">
    <source>
        <dbReference type="RuleBase" id="RU000461"/>
    </source>
</evidence>
<dbReference type="GO" id="GO:0036199">
    <property type="term" value="F:cholest-4-en-3-one 26-monooxygenase activity"/>
    <property type="evidence" value="ECO:0007669"/>
    <property type="project" value="TreeGrafter"/>
</dbReference>
<dbReference type="InterPro" id="IPR002397">
    <property type="entry name" value="Cyt_P450_B"/>
</dbReference>
<dbReference type="InterPro" id="IPR017972">
    <property type="entry name" value="Cyt_P450_CS"/>
</dbReference>
<keyword evidence="9" id="KW-1185">Reference proteome</keyword>
<evidence type="ECO:0000313" key="9">
    <source>
        <dbReference type="Proteomes" id="UP000198802"/>
    </source>
</evidence>
<dbReference type="SUPFAM" id="SSF48264">
    <property type="entry name" value="Cytochrome P450"/>
    <property type="match status" value="1"/>
</dbReference>
<keyword evidence="6 7" id="KW-0503">Monooxygenase</keyword>
<dbReference type="GO" id="GO:0005506">
    <property type="term" value="F:iron ion binding"/>
    <property type="evidence" value="ECO:0007669"/>
    <property type="project" value="InterPro"/>
</dbReference>
<dbReference type="Pfam" id="PF00067">
    <property type="entry name" value="p450"/>
    <property type="match status" value="1"/>
</dbReference>
<dbReference type="GO" id="GO:0020037">
    <property type="term" value="F:heme binding"/>
    <property type="evidence" value="ECO:0007669"/>
    <property type="project" value="InterPro"/>
</dbReference>
<dbReference type="PANTHER" id="PTHR46696:SF4">
    <property type="entry name" value="BIOTIN BIOSYNTHESIS CYTOCHROME P450"/>
    <property type="match status" value="1"/>
</dbReference>
<evidence type="ECO:0000313" key="8">
    <source>
        <dbReference type="EMBL" id="CUU59313.1"/>
    </source>
</evidence>
<evidence type="ECO:0000256" key="3">
    <source>
        <dbReference type="ARBA" id="ARBA00022723"/>
    </source>
</evidence>
<dbReference type="GO" id="GO:0008395">
    <property type="term" value="F:steroid hydroxylase activity"/>
    <property type="evidence" value="ECO:0007669"/>
    <property type="project" value="TreeGrafter"/>
</dbReference>